<dbReference type="KEGG" id="rru:Rru_A0255"/>
<dbReference type="InterPro" id="IPR046596">
    <property type="entry name" value="DUF6655"/>
</dbReference>
<dbReference type="eggNOG" id="ENOG5032HQG">
    <property type="taxonomic scope" value="Bacteria"/>
</dbReference>
<accession>Q2RXT5</accession>
<reference evidence="2 3" key="1">
    <citation type="journal article" date="2011" name="Stand. Genomic Sci.">
        <title>Complete genome sequence of Rhodospirillum rubrum type strain (S1).</title>
        <authorList>
            <person name="Munk A.C."/>
            <person name="Copeland A."/>
            <person name="Lucas S."/>
            <person name="Lapidus A."/>
            <person name="Del Rio T.G."/>
            <person name="Barry K."/>
            <person name="Detter J.C."/>
            <person name="Hammon N."/>
            <person name="Israni S."/>
            <person name="Pitluck S."/>
            <person name="Brettin T."/>
            <person name="Bruce D."/>
            <person name="Han C."/>
            <person name="Tapia R."/>
            <person name="Gilna P."/>
            <person name="Schmutz J."/>
            <person name="Larimer F."/>
            <person name="Land M."/>
            <person name="Kyrpides N.C."/>
            <person name="Mavromatis K."/>
            <person name="Richardson P."/>
            <person name="Rohde M."/>
            <person name="Goker M."/>
            <person name="Klenk H.P."/>
            <person name="Zhang Y."/>
            <person name="Roberts G.P."/>
            <person name="Reslewic S."/>
            <person name="Schwartz D.C."/>
        </authorList>
    </citation>
    <scope>NUCLEOTIDE SEQUENCE [LARGE SCALE GENOMIC DNA]</scope>
    <source>
        <strain evidence="3">ATCC 11170 / ATH 1.1.1 / DSM 467 / LMG 4362 / NCIMB 8255 / S1</strain>
    </source>
</reference>
<dbReference type="AlphaFoldDB" id="Q2RXT5"/>
<dbReference type="EMBL" id="CP000230">
    <property type="protein sequence ID" value="ABC21060.1"/>
    <property type="molecule type" value="Genomic_DNA"/>
</dbReference>
<dbReference type="Proteomes" id="UP000001929">
    <property type="component" value="Chromosome"/>
</dbReference>
<name>Q2RXT5_RHORT</name>
<feature type="signal peptide" evidence="1">
    <location>
        <begin position="1"/>
        <end position="22"/>
    </location>
</feature>
<organism evidence="2 3">
    <name type="scientific">Rhodospirillum rubrum (strain ATCC 11170 / ATH 1.1.1 / DSM 467 / LMG 4362 / NCIMB 8255 / S1)</name>
    <dbReference type="NCBI Taxonomy" id="269796"/>
    <lineage>
        <taxon>Bacteria</taxon>
        <taxon>Pseudomonadati</taxon>
        <taxon>Pseudomonadota</taxon>
        <taxon>Alphaproteobacteria</taxon>
        <taxon>Rhodospirillales</taxon>
        <taxon>Rhodospirillaceae</taxon>
        <taxon>Rhodospirillum</taxon>
    </lineage>
</organism>
<evidence type="ECO:0000313" key="2">
    <source>
        <dbReference type="EMBL" id="ABC21060.1"/>
    </source>
</evidence>
<evidence type="ECO:0008006" key="4">
    <source>
        <dbReference type="Google" id="ProtNLM"/>
    </source>
</evidence>
<dbReference type="STRING" id="269796.Rru_A0255"/>
<evidence type="ECO:0000313" key="3">
    <source>
        <dbReference type="Proteomes" id="UP000001929"/>
    </source>
</evidence>
<feature type="chain" id="PRO_5004214923" description="Lipoprotein" evidence="1">
    <location>
        <begin position="23"/>
        <end position="218"/>
    </location>
</feature>
<dbReference type="PATRIC" id="fig|269796.9.peg.309"/>
<dbReference type="EnsemblBacteria" id="ABC21060">
    <property type="protein sequence ID" value="ABC21060"/>
    <property type="gene ID" value="Rru_A0255"/>
</dbReference>
<dbReference type="Pfam" id="PF20360">
    <property type="entry name" value="DUF6655"/>
    <property type="match status" value="1"/>
</dbReference>
<gene>
    <name evidence="2" type="ordered locus">Rru_A0255</name>
</gene>
<protein>
    <recommendedName>
        <fullName evidence="4">Lipoprotein</fullName>
    </recommendedName>
</protein>
<dbReference type="HOGENOM" id="CLU_094203_0_0_5"/>
<keyword evidence="3" id="KW-1185">Reference proteome</keyword>
<proteinExistence type="predicted"/>
<evidence type="ECO:0000256" key="1">
    <source>
        <dbReference type="SAM" id="SignalP"/>
    </source>
</evidence>
<keyword evidence="1" id="KW-0732">Signal</keyword>
<sequence length="218" mass="23072">MGFLRKSGGMAALLALPLAACSSEHQSLSAKSAEEQLLIAVASDRAAEALARALPDQGAVFIDPINFEGVEGKYAIGAIRESLARRGMRLASDRAQADRVIEVRTGAMAVEGSDLLFGVPGLSAPVPLAGALETPEVALFKKETMQGMTRLTAASFDRQSGALTGATGPRFGFSHKTKWTALLVFTWQSSDLLAKDWAGDAVESKSIVAPEIRLERTK</sequence>